<protein>
    <submittedName>
        <fullName evidence="2">Uncharacterized protein</fullName>
    </submittedName>
</protein>
<evidence type="ECO:0000313" key="3">
    <source>
        <dbReference type="Proteomes" id="UP001246473"/>
    </source>
</evidence>
<sequence length="146" mass="15983">MGAADDSIREELIGAVLGELSLLRRDVGELRTALQQAGDQFKDSSDLAVLRFAARSDQFLADFRDSTAGVLDKAQQFGEAREQLLGEIAIRQYDAAHDRSLDEIRQILREPLARPSLTRREMALWGIGTALLSAALAVIVVAVLVH</sequence>
<gene>
    <name evidence="2" type="ORF">ParKJ_40315</name>
</gene>
<keyword evidence="1" id="KW-1133">Transmembrane helix</keyword>
<keyword evidence="1" id="KW-0472">Membrane</keyword>
<dbReference type="EMBL" id="JANSLM010000027">
    <property type="protein sequence ID" value="MDT8843650.1"/>
    <property type="molecule type" value="Genomic_DNA"/>
</dbReference>
<reference evidence="2" key="1">
    <citation type="submission" date="2022-08" db="EMBL/GenBank/DDBJ databases">
        <authorList>
            <person name="Kim S.-J."/>
        </authorList>
    </citation>
    <scope>NUCLEOTIDE SEQUENCE</scope>
    <source>
        <strain evidence="2">KJ</strain>
    </source>
</reference>
<name>A0AAP5QJA6_9BURK</name>
<evidence type="ECO:0000256" key="1">
    <source>
        <dbReference type="SAM" id="Phobius"/>
    </source>
</evidence>
<keyword evidence="1" id="KW-0812">Transmembrane</keyword>
<dbReference type="RefSeq" id="WP_315697666.1">
    <property type="nucleotide sequence ID" value="NZ_JANSLM010000027.1"/>
</dbReference>
<proteinExistence type="predicted"/>
<feature type="transmembrane region" description="Helical" evidence="1">
    <location>
        <begin position="122"/>
        <end position="145"/>
    </location>
</feature>
<dbReference type="Proteomes" id="UP001246473">
    <property type="component" value="Unassembled WGS sequence"/>
</dbReference>
<accession>A0AAP5QJA6</accession>
<organism evidence="2 3">
    <name type="scientific">Paraburkholderia fungorum</name>
    <dbReference type="NCBI Taxonomy" id="134537"/>
    <lineage>
        <taxon>Bacteria</taxon>
        <taxon>Pseudomonadati</taxon>
        <taxon>Pseudomonadota</taxon>
        <taxon>Betaproteobacteria</taxon>
        <taxon>Burkholderiales</taxon>
        <taxon>Burkholderiaceae</taxon>
        <taxon>Paraburkholderia</taxon>
    </lineage>
</organism>
<evidence type="ECO:0000313" key="2">
    <source>
        <dbReference type="EMBL" id="MDT8843650.1"/>
    </source>
</evidence>
<comment type="caution">
    <text evidence="2">The sequence shown here is derived from an EMBL/GenBank/DDBJ whole genome shotgun (WGS) entry which is preliminary data.</text>
</comment>
<dbReference type="AlphaFoldDB" id="A0AAP5QJA6"/>